<dbReference type="OrthoDB" id="9801810at2"/>
<dbReference type="InterPro" id="IPR056818">
    <property type="entry name" value="GlmU/GlgC-like_hexapep"/>
</dbReference>
<keyword evidence="5" id="KW-0548">Nucleotidyltransferase</keyword>
<feature type="domain" description="Nucleotidyl transferase" evidence="3">
    <location>
        <begin position="22"/>
        <end position="258"/>
    </location>
</feature>
<evidence type="ECO:0000259" key="4">
    <source>
        <dbReference type="Pfam" id="PF24894"/>
    </source>
</evidence>
<organism evidence="5 6">
    <name type="scientific">Streptococcus oralis</name>
    <dbReference type="NCBI Taxonomy" id="1303"/>
    <lineage>
        <taxon>Bacteria</taxon>
        <taxon>Bacillati</taxon>
        <taxon>Bacillota</taxon>
        <taxon>Bacilli</taxon>
        <taxon>Lactobacillales</taxon>
        <taxon>Streptococcaceae</taxon>
        <taxon>Streptococcus</taxon>
    </lineage>
</organism>
<dbReference type="InterPro" id="IPR011004">
    <property type="entry name" value="Trimer_LpxA-like_sf"/>
</dbReference>
<dbReference type="InterPro" id="IPR029044">
    <property type="entry name" value="Nucleotide-diphossugar_trans"/>
</dbReference>
<dbReference type="InterPro" id="IPR005835">
    <property type="entry name" value="NTP_transferase_dom"/>
</dbReference>
<protein>
    <submittedName>
        <fullName evidence="5">Glycogen biosynthesis protein GlgD, glucose-1-phosphate adenylyltransferase family</fullName>
    </submittedName>
</protein>
<dbReference type="GO" id="GO:0005978">
    <property type="term" value="P:glycogen biosynthetic process"/>
    <property type="evidence" value="ECO:0007669"/>
    <property type="project" value="UniProtKB-KW"/>
</dbReference>
<reference evidence="5 6" key="1">
    <citation type="submission" date="2016-01" db="EMBL/GenBank/DDBJ databases">
        <title>Highly variable Streptococcus oralis are common among viridans streptococci isolated from primates.</title>
        <authorList>
            <person name="Denapaite D."/>
            <person name="Rieger M."/>
            <person name="Koendgen S."/>
            <person name="Brueckner R."/>
            <person name="Ochigava I."/>
            <person name="Kappeler P."/>
            <person name="Maetz-Rensing K."/>
            <person name="Leendertz F."/>
            <person name="Hakenbeck R."/>
        </authorList>
    </citation>
    <scope>NUCLEOTIDE SEQUENCE [LARGE SCALE GENOMIC DNA]</scope>
    <source>
        <strain evidence="5 6">DD15</strain>
    </source>
</reference>
<dbReference type="PANTHER" id="PTHR43523:SF6">
    <property type="entry name" value="GLYCOGEN BIOSYNTHESIS PROTEIN GLGD"/>
    <property type="match status" value="1"/>
</dbReference>
<dbReference type="SUPFAM" id="SSF53448">
    <property type="entry name" value="Nucleotide-diphospho-sugar transferases"/>
    <property type="match status" value="1"/>
</dbReference>
<accession>A0A139P1B2</accession>
<name>A0A139P1B2_STROR</name>
<keyword evidence="5" id="KW-0808">Transferase</keyword>
<dbReference type="Proteomes" id="UP000070678">
    <property type="component" value="Unassembled WGS sequence"/>
</dbReference>
<dbReference type="CDD" id="cd04651">
    <property type="entry name" value="LbH_G1P_AT_C"/>
    <property type="match status" value="1"/>
</dbReference>
<dbReference type="GO" id="GO:0008878">
    <property type="term" value="F:glucose-1-phosphate adenylyltransferase activity"/>
    <property type="evidence" value="ECO:0007669"/>
    <property type="project" value="InterPro"/>
</dbReference>
<evidence type="ECO:0000313" key="6">
    <source>
        <dbReference type="Proteomes" id="UP000070678"/>
    </source>
</evidence>
<evidence type="ECO:0000259" key="3">
    <source>
        <dbReference type="Pfam" id="PF00483"/>
    </source>
</evidence>
<sequence length="379" mass="43130">MKIDKYSAILGNTVGFHDMSTLTEHRPVASLPFGGKYRLIDFPLSSLANAGVRSIFGIFQQDNISSVFDHIRSGREWGLSTLLSHYYLGIYNTRVESSTVGKEYYQQLLTYLKRSGSNQTVSLNCDVLINIDLNQVFHLHNTTDRPITVVYKKLPKESISEVNAILEIDETDHVRSHKLFDSKSTDEVYNMSTDIFVVDTPWLIERLEKEAKKEHPEKLRYVLRDLAVKEGAFAYEYTGYLANIHSVESYYQANRDMLDSHKFYSLFSPNQKIYTKVKNEEPTYYAIGSKVKNSQFASGSIIEGTVDNSVLSRNIYIHKNSLVKDSILFPRAVIHENATVEYAILDKGVEVEEGVTIRGTLEHPIVIKKGAKVTEDIYS</sequence>
<dbReference type="InterPro" id="IPR011831">
    <property type="entry name" value="ADP-Glc_PPase"/>
</dbReference>
<dbReference type="PATRIC" id="fig|1303.78.peg.499"/>
<comment type="caution">
    <text evidence="5">The sequence shown here is derived from an EMBL/GenBank/DDBJ whole genome shotgun (WGS) entry which is preliminary data.</text>
</comment>
<dbReference type="Gene3D" id="3.90.550.10">
    <property type="entry name" value="Spore Coat Polysaccharide Biosynthesis Protein SpsA, Chain A"/>
    <property type="match status" value="1"/>
</dbReference>
<keyword evidence="2" id="KW-0320">Glycogen biosynthesis</keyword>
<evidence type="ECO:0000256" key="2">
    <source>
        <dbReference type="ARBA" id="ARBA00023056"/>
    </source>
</evidence>
<gene>
    <name evidence="5" type="ORF">SORDD15_00472</name>
</gene>
<evidence type="ECO:0000256" key="1">
    <source>
        <dbReference type="ARBA" id="ARBA00010443"/>
    </source>
</evidence>
<comment type="similarity">
    <text evidence="1">Belongs to the bacterial/plant glucose-1-phosphate adenylyltransferase family.</text>
</comment>
<dbReference type="Pfam" id="PF00483">
    <property type="entry name" value="NTP_transferase"/>
    <property type="match status" value="1"/>
</dbReference>
<dbReference type="SUPFAM" id="SSF51161">
    <property type="entry name" value="Trimeric LpxA-like enzymes"/>
    <property type="match status" value="1"/>
</dbReference>
<feature type="domain" description="Glucose-1-phosphate adenylyltransferase/Bifunctional protein GlmU-like C-terminal hexapeptide" evidence="4">
    <location>
        <begin position="290"/>
        <end position="357"/>
    </location>
</feature>
<dbReference type="PANTHER" id="PTHR43523">
    <property type="entry name" value="GLUCOSE-1-PHOSPHATE ADENYLYLTRANSFERASE-RELATED"/>
    <property type="match status" value="1"/>
</dbReference>
<dbReference type="Gene3D" id="2.160.10.10">
    <property type="entry name" value="Hexapeptide repeat proteins"/>
    <property type="match status" value="1"/>
</dbReference>
<dbReference type="InterPro" id="IPR011832">
    <property type="entry name" value="GlgDAde_trans"/>
</dbReference>
<dbReference type="Pfam" id="PF24894">
    <property type="entry name" value="Hexapep_GlmU"/>
    <property type="match status" value="1"/>
</dbReference>
<dbReference type="AlphaFoldDB" id="A0A139P1B2"/>
<dbReference type="NCBIfam" id="TIGR02092">
    <property type="entry name" value="glgD"/>
    <property type="match status" value="1"/>
</dbReference>
<dbReference type="RefSeq" id="WP_061414017.1">
    <property type="nucleotide sequence ID" value="NZ_KQ969521.1"/>
</dbReference>
<dbReference type="EMBL" id="LQNX01000028">
    <property type="protein sequence ID" value="KXT82030.1"/>
    <property type="molecule type" value="Genomic_DNA"/>
</dbReference>
<proteinExistence type="inferred from homology"/>
<evidence type="ECO:0000313" key="5">
    <source>
        <dbReference type="EMBL" id="KXT82030.1"/>
    </source>
</evidence>